<dbReference type="SUPFAM" id="SSF81321">
    <property type="entry name" value="Family A G protein-coupled receptor-like"/>
    <property type="match status" value="1"/>
</dbReference>
<dbReference type="AlphaFoldDB" id="A7RK96"/>
<evidence type="ECO:0000313" key="13">
    <source>
        <dbReference type="EMBL" id="EDO48208.1"/>
    </source>
</evidence>
<dbReference type="GO" id="GO:0004930">
    <property type="term" value="F:G protein-coupled receptor activity"/>
    <property type="evidence" value="ECO:0007669"/>
    <property type="project" value="UniProtKB-KW"/>
</dbReference>
<keyword evidence="2" id="KW-1003">Cell membrane</keyword>
<keyword evidence="9 10" id="KW-0807">Transducer</keyword>
<evidence type="ECO:0000256" key="6">
    <source>
        <dbReference type="ARBA" id="ARBA00023136"/>
    </source>
</evidence>
<dbReference type="HOGENOM" id="CLU_1206047_0_0_1"/>
<feature type="transmembrane region" description="Helical" evidence="11">
    <location>
        <begin position="73"/>
        <end position="95"/>
    </location>
</feature>
<dbReference type="eggNOG" id="KOG3656">
    <property type="taxonomic scope" value="Eukaryota"/>
</dbReference>
<evidence type="ECO:0000256" key="9">
    <source>
        <dbReference type="ARBA" id="ARBA00023224"/>
    </source>
</evidence>
<evidence type="ECO:0000256" key="1">
    <source>
        <dbReference type="ARBA" id="ARBA00004651"/>
    </source>
</evidence>
<evidence type="ECO:0000256" key="8">
    <source>
        <dbReference type="ARBA" id="ARBA00023180"/>
    </source>
</evidence>
<dbReference type="InParanoid" id="A7RK96"/>
<evidence type="ECO:0000256" key="2">
    <source>
        <dbReference type="ARBA" id="ARBA00022475"/>
    </source>
</evidence>
<protein>
    <recommendedName>
        <fullName evidence="12">G-protein coupled receptors family 1 profile domain-containing protein</fullName>
    </recommendedName>
</protein>
<keyword evidence="14" id="KW-1185">Reference proteome</keyword>
<evidence type="ECO:0000256" key="4">
    <source>
        <dbReference type="ARBA" id="ARBA00022989"/>
    </source>
</evidence>
<dbReference type="OMA" id="WTHYREA"/>
<gene>
    <name evidence="13" type="ORF">NEMVEDRAFT_v1g198340</name>
</gene>
<dbReference type="STRING" id="45351.A7RK96"/>
<reference evidence="13 14" key="1">
    <citation type="journal article" date="2007" name="Science">
        <title>Sea anemone genome reveals ancestral eumetazoan gene repertoire and genomic organization.</title>
        <authorList>
            <person name="Putnam N.H."/>
            <person name="Srivastava M."/>
            <person name="Hellsten U."/>
            <person name="Dirks B."/>
            <person name="Chapman J."/>
            <person name="Salamov A."/>
            <person name="Terry A."/>
            <person name="Shapiro H."/>
            <person name="Lindquist E."/>
            <person name="Kapitonov V.V."/>
            <person name="Jurka J."/>
            <person name="Genikhovich G."/>
            <person name="Grigoriev I.V."/>
            <person name="Lucas S.M."/>
            <person name="Steele R.E."/>
            <person name="Finnerty J.R."/>
            <person name="Technau U."/>
            <person name="Martindale M.Q."/>
            <person name="Rokhsar D.S."/>
        </authorList>
    </citation>
    <scope>NUCLEOTIDE SEQUENCE [LARGE SCALE GENOMIC DNA]</scope>
    <source>
        <strain evidence="14">CH2 X CH6</strain>
    </source>
</reference>
<feature type="transmembrane region" description="Helical" evidence="11">
    <location>
        <begin position="143"/>
        <end position="162"/>
    </location>
</feature>
<dbReference type="GO" id="GO:0005886">
    <property type="term" value="C:plasma membrane"/>
    <property type="evidence" value="ECO:0007669"/>
    <property type="project" value="UniProtKB-SubCell"/>
</dbReference>
<dbReference type="PANTHER" id="PTHR24246:SF27">
    <property type="entry name" value="ADENOSINE RECEPTOR, ISOFORM A"/>
    <property type="match status" value="1"/>
</dbReference>
<dbReference type="Pfam" id="PF00001">
    <property type="entry name" value="7tm_1"/>
    <property type="match status" value="1"/>
</dbReference>
<comment type="subcellular location">
    <subcellularLocation>
        <location evidence="1">Cell membrane</location>
        <topology evidence="1">Multi-pass membrane protein</topology>
    </subcellularLocation>
</comment>
<evidence type="ECO:0000256" key="7">
    <source>
        <dbReference type="ARBA" id="ARBA00023170"/>
    </source>
</evidence>
<dbReference type="PhylomeDB" id="A7RK96"/>
<accession>A7RK96</accession>
<keyword evidence="8" id="KW-0325">Glycoprotein</keyword>
<name>A7RK96_NEMVE</name>
<proteinExistence type="inferred from homology"/>
<evidence type="ECO:0000256" key="10">
    <source>
        <dbReference type="RuleBase" id="RU000688"/>
    </source>
</evidence>
<keyword evidence="4 11" id="KW-1133">Transmembrane helix</keyword>
<keyword evidence="7 10" id="KW-0675">Receptor</keyword>
<dbReference type="PROSITE" id="PS50262">
    <property type="entry name" value="G_PROTEIN_RECEP_F1_2"/>
    <property type="match status" value="1"/>
</dbReference>
<organism evidence="13 14">
    <name type="scientific">Nematostella vectensis</name>
    <name type="common">Starlet sea anemone</name>
    <dbReference type="NCBI Taxonomy" id="45351"/>
    <lineage>
        <taxon>Eukaryota</taxon>
        <taxon>Metazoa</taxon>
        <taxon>Cnidaria</taxon>
        <taxon>Anthozoa</taxon>
        <taxon>Hexacorallia</taxon>
        <taxon>Actiniaria</taxon>
        <taxon>Edwardsiidae</taxon>
        <taxon>Nematostella</taxon>
    </lineage>
</organism>
<keyword evidence="3 10" id="KW-0812">Transmembrane</keyword>
<dbReference type="PROSITE" id="PS00237">
    <property type="entry name" value="G_PROTEIN_RECEP_F1_1"/>
    <property type="match status" value="1"/>
</dbReference>
<dbReference type="KEGG" id="nve:5520364"/>
<feature type="transmembrane region" description="Helical" evidence="11">
    <location>
        <begin position="36"/>
        <end position="61"/>
    </location>
</feature>
<dbReference type="PANTHER" id="PTHR24246">
    <property type="entry name" value="OLFACTORY RECEPTOR AND ADENOSINE RECEPTOR"/>
    <property type="match status" value="1"/>
</dbReference>
<evidence type="ECO:0000259" key="12">
    <source>
        <dbReference type="PROSITE" id="PS50262"/>
    </source>
</evidence>
<evidence type="ECO:0000256" key="3">
    <source>
        <dbReference type="ARBA" id="ARBA00022692"/>
    </source>
</evidence>
<dbReference type="PRINTS" id="PR00237">
    <property type="entry name" value="GPCRRHODOPSN"/>
</dbReference>
<keyword evidence="6 11" id="KW-0472">Membrane</keyword>
<evidence type="ECO:0000313" key="14">
    <source>
        <dbReference type="Proteomes" id="UP000001593"/>
    </source>
</evidence>
<dbReference type="EMBL" id="DS469515">
    <property type="protein sequence ID" value="EDO48208.1"/>
    <property type="molecule type" value="Genomic_DNA"/>
</dbReference>
<keyword evidence="5 10" id="KW-0297">G-protein coupled receptor</keyword>
<dbReference type="Proteomes" id="UP000001593">
    <property type="component" value="Unassembled WGS sequence"/>
</dbReference>
<dbReference type="Gene3D" id="1.20.1070.10">
    <property type="entry name" value="Rhodopsin 7-helix transmembrane proteins"/>
    <property type="match status" value="1"/>
</dbReference>
<feature type="transmembrane region" description="Helical" evidence="11">
    <location>
        <begin position="116"/>
        <end position="137"/>
    </location>
</feature>
<evidence type="ECO:0000256" key="5">
    <source>
        <dbReference type="ARBA" id="ARBA00023040"/>
    </source>
</evidence>
<comment type="similarity">
    <text evidence="10">Belongs to the G-protein coupled receptor 1 family.</text>
</comment>
<evidence type="ECO:0000256" key="11">
    <source>
        <dbReference type="SAM" id="Phobius"/>
    </source>
</evidence>
<sequence length="230" mass="26585">MITSLVFCLVTVPGNLLVVLVVLIDPNKNFRTPFTLLILNLAMSDLIVGIISEPLSVWTHYREAMGWSLPMRWLSQTAFFLCCTASLLSLAVLTSDRYLAIAYPIWYRSNVSFKRVGIASFFIWVLSAAFTSIYYYIGFVAYAFIFANIAVFCTIFIVIFAYTRIFYVIRDYVDNQANLHANASALHRTHIRVQCWETKIIKTYKVNEARFHNVRDVSRFTIRDFLIRVL</sequence>
<dbReference type="InterPro" id="IPR017452">
    <property type="entry name" value="GPCR_Rhodpsn_7TM"/>
</dbReference>
<feature type="transmembrane region" description="Helical" evidence="11">
    <location>
        <begin position="6"/>
        <end position="24"/>
    </location>
</feature>
<dbReference type="InterPro" id="IPR000276">
    <property type="entry name" value="GPCR_Rhodpsn"/>
</dbReference>
<feature type="domain" description="G-protein coupled receptors family 1 profile" evidence="12">
    <location>
        <begin position="14"/>
        <end position="169"/>
    </location>
</feature>